<sequence length="104" mass="11992">MEGCFLTFALGGDYYHLSPAPIAFRDYFIGSKRNAALLEIIYDIAYTLLIQFFNRGAQTDFLWPRFASCITLEGFFGSSKKRKTISVLMYSQLYSWNCVRPLFS</sequence>
<reference evidence="1 2" key="1">
    <citation type="submission" date="2024-01" db="EMBL/GenBank/DDBJ databases">
        <title>The genomes of 5 underutilized Papilionoideae crops provide insights into root nodulation and disease resistanc.</title>
        <authorList>
            <person name="Jiang F."/>
        </authorList>
    </citation>
    <scope>NUCLEOTIDE SEQUENCE [LARGE SCALE GENOMIC DNA]</scope>
    <source>
        <strain evidence="1">DUOXIRENSHENG_FW03</strain>
        <tissue evidence="1">Leaves</tissue>
    </source>
</reference>
<keyword evidence="2" id="KW-1185">Reference proteome</keyword>
<name>A0AAN9SBK5_PSOTE</name>
<gene>
    <name evidence="1" type="ORF">VNO78_19083</name>
</gene>
<evidence type="ECO:0000313" key="1">
    <source>
        <dbReference type="EMBL" id="KAK7390897.1"/>
    </source>
</evidence>
<evidence type="ECO:0000313" key="2">
    <source>
        <dbReference type="Proteomes" id="UP001386955"/>
    </source>
</evidence>
<protein>
    <submittedName>
        <fullName evidence="1">Uncharacterized protein</fullName>
    </submittedName>
</protein>
<dbReference type="AlphaFoldDB" id="A0AAN9SBK5"/>
<accession>A0AAN9SBK5</accession>
<proteinExistence type="predicted"/>
<organism evidence="1 2">
    <name type="scientific">Psophocarpus tetragonolobus</name>
    <name type="common">Winged bean</name>
    <name type="synonym">Dolichos tetragonolobus</name>
    <dbReference type="NCBI Taxonomy" id="3891"/>
    <lineage>
        <taxon>Eukaryota</taxon>
        <taxon>Viridiplantae</taxon>
        <taxon>Streptophyta</taxon>
        <taxon>Embryophyta</taxon>
        <taxon>Tracheophyta</taxon>
        <taxon>Spermatophyta</taxon>
        <taxon>Magnoliopsida</taxon>
        <taxon>eudicotyledons</taxon>
        <taxon>Gunneridae</taxon>
        <taxon>Pentapetalae</taxon>
        <taxon>rosids</taxon>
        <taxon>fabids</taxon>
        <taxon>Fabales</taxon>
        <taxon>Fabaceae</taxon>
        <taxon>Papilionoideae</taxon>
        <taxon>50 kb inversion clade</taxon>
        <taxon>NPAAA clade</taxon>
        <taxon>indigoferoid/millettioid clade</taxon>
        <taxon>Phaseoleae</taxon>
        <taxon>Psophocarpus</taxon>
    </lineage>
</organism>
<dbReference type="Proteomes" id="UP001386955">
    <property type="component" value="Unassembled WGS sequence"/>
</dbReference>
<comment type="caution">
    <text evidence="1">The sequence shown here is derived from an EMBL/GenBank/DDBJ whole genome shotgun (WGS) entry which is preliminary data.</text>
</comment>
<dbReference type="EMBL" id="JAYMYS010000005">
    <property type="protein sequence ID" value="KAK7390897.1"/>
    <property type="molecule type" value="Genomic_DNA"/>
</dbReference>